<sequence length="297" mass="31897">MRTDNHMKAAAALCTAAMTASLAACGTSVEVSVPGQADGPMINIGVATDEPGVGWYHEDGYSGLGVEVAKYVARKLGYSHSQIIFHPMTMGGRDAMLEDGTIDFAMTTYAYDGGKDARAFTKELASRDGDVRYSGPYLITNDELLVRADERSTIRGAGDVRGRTVCVVKDDDVRTQLERRVADVRFREESNFQKCVSALLAGESDAVAGSRPVLAGLRGEAGNGYVDIVADSFGERAYGVAINGDGRELIRQINMSLQDMIDDGTWDTIVDGAEQSLGIRMDLKLNPPQIVNGRDEG</sequence>
<keyword evidence="2" id="KW-0813">Transport</keyword>
<dbReference type="EMBL" id="MVOH01000014">
    <property type="protein sequence ID" value="PAU67525.1"/>
    <property type="molecule type" value="Genomic_DNA"/>
</dbReference>
<feature type="domain" description="Solute-binding protein family 3/N-terminal" evidence="5">
    <location>
        <begin position="41"/>
        <end position="277"/>
    </location>
</feature>
<protein>
    <submittedName>
        <fullName evidence="6">ABC transporter substrate-binding protein</fullName>
    </submittedName>
</protein>
<dbReference type="RefSeq" id="WP_095615225.1">
    <property type="nucleotide sequence ID" value="NZ_MVOH01000014.1"/>
</dbReference>
<dbReference type="SMART" id="SM00062">
    <property type="entry name" value="PBPb"/>
    <property type="match status" value="1"/>
</dbReference>
<dbReference type="Pfam" id="PF00497">
    <property type="entry name" value="SBP_bac_3"/>
    <property type="match status" value="1"/>
</dbReference>
<evidence type="ECO:0000313" key="7">
    <source>
        <dbReference type="Proteomes" id="UP000218399"/>
    </source>
</evidence>
<accession>A0A2A2EF32</accession>
<dbReference type="PANTHER" id="PTHR30085">
    <property type="entry name" value="AMINO ACID ABC TRANSPORTER PERMEASE"/>
    <property type="match status" value="1"/>
</dbReference>
<dbReference type="PANTHER" id="PTHR30085:SF6">
    <property type="entry name" value="ABC TRANSPORTER GLUTAMINE-BINDING PROTEIN GLNH"/>
    <property type="match status" value="1"/>
</dbReference>
<feature type="signal peptide" evidence="4">
    <location>
        <begin position="1"/>
        <end position="23"/>
    </location>
</feature>
<dbReference type="GO" id="GO:0005576">
    <property type="term" value="C:extracellular region"/>
    <property type="evidence" value="ECO:0007669"/>
    <property type="project" value="TreeGrafter"/>
</dbReference>
<evidence type="ECO:0000256" key="4">
    <source>
        <dbReference type="SAM" id="SignalP"/>
    </source>
</evidence>
<keyword evidence="7" id="KW-1185">Reference proteome</keyword>
<evidence type="ECO:0000256" key="2">
    <source>
        <dbReference type="ARBA" id="ARBA00022448"/>
    </source>
</evidence>
<evidence type="ECO:0000259" key="5">
    <source>
        <dbReference type="SMART" id="SM00062"/>
    </source>
</evidence>
<evidence type="ECO:0000256" key="1">
    <source>
        <dbReference type="ARBA" id="ARBA00010333"/>
    </source>
</evidence>
<comment type="similarity">
    <text evidence="1">Belongs to the bacterial solute-binding protein 3 family.</text>
</comment>
<dbReference type="Gene3D" id="3.40.190.10">
    <property type="entry name" value="Periplasmic binding protein-like II"/>
    <property type="match status" value="2"/>
</dbReference>
<name>A0A2A2EF32_9BIFI</name>
<dbReference type="GO" id="GO:0006865">
    <property type="term" value="P:amino acid transport"/>
    <property type="evidence" value="ECO:0007669"/>
    <property type="project" value="TreeGrafter"/>
</dbReference>
<organism evidence="6 7">
    <name type="scientific">Bifidobacterium criceti</name>
    <dbReference type="NCBI Taxonomy" id="1960969"/>
    <lineage>
        <taxon>Bacteria</taxon>
        <taxon>Bacillati</taxon>
        <taxon>Actinomycetota</taxon>
        <taxon>Actinomycetes</taxon>
        <taxon>Bifidobacteriales</taxon>
        <taxon>Bifidobacteriaceae</taxon>
        <taxon>Bifidobacterium</taxon>
    </lineage>
</organism>
<proteinExistence type="inferred from homology"/>
<dbReference type="Proteomes" id="UP000218399">
    <property type="component" value="Unassembled WGS sequence"/>
</dbReference>
<dbReference type="GO" id="GO:0030288">
    <property type="term" value="C:outer membrane-bounded periplasmic space"/>
    <property type="evidence" value="ECO:0007669"/>
    <property type="project" value="TreeGrafter"/>
</dbReference>
<feature type="chain" id="PRO_5013285322" evidence="4">
    <location>
        <begin position="24"/>
        <end position="297"/>
    </location>
</feature>
<dbReference type="InterPro" id="IPR051455">
    <property type="entry name" value="Bact_solute-bind_prot3"/>
</dbReference>
<comment type="caution">
    <text evidence="6">The sequence shown here is derived from an EMBL/GenBank/DDBJ whole genome shotgun (WGS) entry which is preliminary data.</text>
</comment>
<keyword evidence="3 4" id="KW-0732">Signal</keyword>
<reference evidence="6 7" key="1">
    <citation type="journal article" date="2017" name="ISME J.">
        <title>Unveiling bifidobacterial biogeography across the mammalian branch of the tree of life.</title>
        <authorList>
            <person name="Milani C."/>
            <person name="Mangifesta M."/>
            <person name="Mancabelli L."/>
            <person name="Lugli G.A."/>
            <person name="James K."/>
            <person name="Duranti S."/>
            <person name="Turroni F."/>
            <person name="Ferrario C."/>
            <person name="Ossiprandi M.C."/>
            <person name="van Sinderen D."/>
            <person name="Ventura M."/>
        </authorList>
    </citation>
    <scope>NUCLEOTIDE SEQUENCE [LARGE SCALE GENOMIC DNA]</scope>
    <source>
        <strain evidence="7">Ham19E</strain>
    </source>
</reference>
<gene>
    <name evidence="6" type="ORF">B1526_1248</name>
</gene>
<evidence type="ECO:0000256" key="3">
    <source>
        <dbReference type="ARBA" id="ARBA00022729"/>
    </source>
</evidence>
<dbReference type="AlphaFoldDB" id="A0A2A2EF32"/>
<dbReference type="InterPro" id="IPR001638">
    <property type="entry name" value="Solute-binding_3/MltF_N"/>
</dbReference>
<dbReference type="SUPFAM" id="SSF53850">
    <property type="entry name" value="Periplasmic binding protein-like II"/>
    <property type="match status" value="1"/>
</dbReference>
<evidence type="ECO:0000313" key="6">
    <source>
        <dbReference type="EMBL" id="PAU67525.1"/>
    </source>
</evidence>
<dbReference type="PROSITE" id="PS51257">
    <property type="entry name" value="PROKAR_LIPOPROTEIN"/>
    <property type="match status" value="1"/>
</dbReference>